<dbReference type="PANTHER" id="PTHR10088:SF4">
    <property type="entry name" value="GLUCOKINASE REGULATORY PROTEIN"/>
    <property type="match status" value="1"/>
</dbReference>
<dbReference type="InterPro" id="IPR001347">
    <property type="entry name" value="SIS_dom"/>
</dbReference>
<dbReference type="HAMAP" id="MF_00068">
    <property type="entry name" value="MurQ"/>
    <property type="match status" value="1"/>
</dbReference>
<feature type="active site" description="Proton donor" evidence="12">
    <location>
        <position position="81"/>
    </location>
</feature>
<accession>A0A210PA94</accession>
<dbReference type="GO" id="GO:0016835">
    <property type="term" value="F:carbon-oxygen lyase activity"/>
    <property type="evidence" value="ECO:0007669"/>
    <property type="project" value="UniProtKB-UniRule"/>
</dbReference>
<dbReference type="CDD" id="cd05007">
    <property type="entry name" value="SIS_Etherase"/>
    <property type="match status" value="1"/>
</dbReference>
<comment type="function">
    <text evidence="12">Specifically catalyzes the cleavage of the D-lactyl ether substituent of MurNAc 6-phosphate, producing GlcNAc 6-phosphate and D-lactate.</text>
</comment>
<comment type="pathway">
    <text evidence="5">Amino-sugar metabolism; 1,6-anhydro-N-acetylmuramate degradation.</text>
</comment>
<dbReference type="EC" id="4.2.1.126" evidence="8 12"/>
<comment type="similarity">
    <text evidence="7 12">Belongs to the GCKR-like family. MurNAc-6-P etherase subfamily.</text>
</comment>
<dbReference type="GO" id="GO:0097173">
    <property type="term" value="P:N-acetylmuramic acid catabolic process"/>
    <property type="evidence" value="ECO:0007669"/>
    <property type="project" value="UniProtKB-UniPathway"/>
</dbReference>
<dbReference type="NCBIfam" id="NF003915">
    <property type="entry name" value="PRK05441.1"/>
    <property type="match status" value="1"/>
</dbReference>
<feature type="domain" description="SIS" evidence="13">
    <location>
        <begin position="53"/>
        <end position="216"/>
    </location>
</feature>
<comment type="pathway">
    <text evidence="6">Cell wall biogenesis.</text>
</comment>
<comment type="pathway">
    <text evidence="12">Amino-sugar metabolism; N-acetylmuramate degradation.</text>
</comment>
<dbReference type="FunFam" id="3.40.50.10490:FF:000014">
    <property type="entry name" value="N-acetylmuramic acid 6-phosphate etherase"/>
    <property type="match status" value="1"/>
</dbReference>
<proteinExistence type="inferred from homology"/>
<dbReference type="Gene3D" id="3.40.50.10490">
    <property type="entry name" value="Glucose-6-phosphate isomerase like protein, domain 1"/>
    <property type="match status" value="1"/>
</dbReference>
<sequence length="294" mass="31865">MNVTEMRNPNSENIDKYSTRKILKTINNADQEVPNVLSNDKIIDQLALIVDKIVKSFQNDGHLFYIGAGTSGRLGVLDASECVPTFGVKSTMVQGIIAGGSKAITQPVEGAEDSLTQAPLDLQTHNVTKKDVVIGIAASGRTPYVISALQYAKKLGCVTASISCNPESEISKYSDYPIEAVVGPEILTGSTRMKSGTAQKLILNMISTTAMIRLGKTYSNLMVDLQPTNHKLIDRAIRIISEATNVSKDAAKTYYEKSDQQPKVAILMALCNIDKNTAEQQLSETKGRIADNIQ</sequence>
<dbReference type="RefSeq" id="WP_054642669.1">
    <property type="nucleotide sequence ID" value="NZ_LNUB01000011.1"/>
</dbReference>
<evidence type="ECO:0000313" key="15">
    <source>
        <dbReference type="Proteomes" id="UP000196649"/>
    </source>
</evidence>
<comment type="miscellaneous">
    <text evidence="12">A lyase-type mechanism (elimination/hydration) is suggested for the cleavage of the lactyl ether bond of MurNAc 6-phosphate, with the formation of an alpha,beta-unsaturated aldehyde intermediate with (E)-stereochemistry, followed by the syn addition of water to give product.</text>
</comment>
<organism evidence="14 15">
    <name type="scientific">Companilactobacillus kimchii</name>
    <dbReference type="NCBI Taxonomy" id="2801452"/>
    <lineage>
        <taxon>Bacteria</taxon>
        <taxon>Bacillati</taxon>
        <taxon>Bacillota</taxon>
        <taxon>Bacilli</taxon>
        <taxon>Lactobacillales</taxon>
        <taxon>Lactobacillaceae</taxon>
        <taxon>Companilactobacillus</taxon>
    </lineage>
</organism>
<feature type="active site" evidence="12">
    <location>
        <position position="112"/>
    </location>
</feature>
<dbReference type="FunFam" id="1.10.8.1080:FF:000001">
    <property type="entry name" value="N-acetylmuramic acid 6-phosphate etherase"/>
    <property type="match status" value="1"/>
</dbReference>
<evidence type="ECO:0000256" key="3">
    <source>
        <dbReference type="ARBA" id="ARBA00023277"/>
    </source>
</evidence>
<dbReference type="UniPathway" id="UPA00342"/>
<comment type="catalytic activity">
    <reaction evidence="4 12">
        <text>N-acetyl-D-muramate 6-phosphate + H2O = N-acetyl-D-glucosamine 6-phosphate + (R)-lactate</text>
        <dbReference type="Rhea" id="RHEA:26410"/>
        <dbReference type="ChEBI" id="CHEBI:15377"/>
        <dbReference type="ChEBI" id="CHEBI:16004"/>
        <dbReference type="ChEBI" id="CHEBI:57513"/>
        <dbReference type="ChEBI" id="CHEBI:58722"/>
        <dbReference type="EC" id="4.2.1.126"/>
    </reaction>
</comment>
<evidence type="ECO:0000313" key="14">
    <source>
        <dbReference type="EMBL" id="OWF33408.1"/>
    </source>
</evidence>
<dbReference type="EMBL" id="MXAL01000004">
    <property type="protein sequence ID" value="OWF33408.1"/>
    <property type="molecule type" value="Genomic_DNA"/>
</dbReference>
<name>A0A210PA94_9LACO</name>
<dbReference type="Pfam" id="PF22645">
    <property type="entry name" value="GKRP_SIS_N"/>
    <property type="match status" value="1"/>
</dbReference>
<dbReference type="PANTHER" id="PTHR10088">
    <property type="entry name" value="GLUCOKINASE REGULATORY PROTEIN"/>
    <property type="match status" value="1"/>
</dbReference>
<protein>
    <recommendedName>
        <fullName evidence="9 12">N-acetylmuramic acid 6-phosphate etherase</fullName>
        <shortName evidence="12">MurNAc-6-P etherase</shortName>
        <ecNumber evidence="8 12">4.2.1.126</ecNumber>
    </recommendedName>
    <alternativeName>
        <fullName evidence="11 12">N-acetylmuramic acid 6-phosphate hydrolase</fullName>
    </alternativeName>
    <alternativeName>
        <fullName evidence="10 12">N-acetylmuramic acid 6-phosphate lyase</fullName>
    </alternativeName>
</protein>
<evidence type="ECO:0000256" key="5">
    <source>
        <dbReference type="ARBA" id="ARBA00060595"/>
    </source>
</evidence>
<dbReference type="AlphaFoldDB" id="A0A210PA94"/>
<dbReference type="NCBIfam" id="NF009222">
    <property type="entry name" value="PRK12570.1"/>
    <property type="match status" value="1"/>
</dbReference>
<dbReference type="GO" id="GO:0009254">
    <property type="term" value="P:peptidoglycan turnover"/>
    <property type="evidence" value="ECO:0007669"/>
    <property type="project" value="TreeGrafter"/>
</dbReference>
<dbReference type="GO" id="GO:0046348">
    <property type="term" value="P:amino sugar catabolic process"/>
    <property type="evidence" value="ECO:0007669"/>
    <property type="project" value="InterPro"/>
</dbReference>
<dbReference type="InterPro" id="IPR005486">
    <property type="entry name" value="Glucokinase_regulatory_CS"/>
</dbReference>
<dbReference type="InterPro" id="IPR046348">
    <property type="entry name" value="SIS_dom_sf"/>
</dbReference>
<evidence type="ECO:0000256" key="10">
    <source>
        <dbReference type="ARBA" id="ARBA00077905"/>
    </source>
</evidence>
<evidence type="ECO:0000256" key="8">
    <source>
        <dbReference type="ARBA" id="ARBA00067056"/>
    </source>
</evidence>
<evidence type="ECO:0000256" key="12">
    <source>
        <dbReference type="HAMAP-Rule" id="MF_00068"/>
    </source>
</evidence>
<reference evidence="14 15" key="1">
    <citation type="submission" date="2017-03" db="EMBL/GenBank/DDBJ databases">
        <title>Genome sequence of Lactobacillus kimchii KACC 12383.</title>
        <authorList>
            <person name="Chun J."/>
        </authorList>
    </citation>
    <scope>NUCLEOTIDE SEQUENCE [LARGE SCALE GENOMIC DNA]</scope>
    <source>
        <strain evidence="14 15">KACC 12383</strain>
    </source>
</reference>
<dbReference type="InterPro" id="IPR005488">
    <property type="entry name" value="Etherase_MurQ"/>
</dbReference>
<dbReference type="PROSITE" id="PS51464">
    <property type="entry name" value="SIS"/>
    <property type="match status" value="1"/>
</dbReference>
<dbReference type="Gene3D" id="1.10.8.1080">
    <property type="match status" value="1"/>
</dbReference>
<evidence type="ECO:0000259" key="13">
    <source>
        <dbReference type="PROSITE" id="PS51464"/>
    </source>
</evidence>
<dbReference type="SUPFAM" id="SSF53697">
    <property type="entry name" value="SIS domain"/>
    <property type="match status" value="1"/>
</dbReference>
<evidence type="ECO:0000256" key="7">
    <source>
        <dbReference type="ARBA" id="ARBA00061234"/>
    </source>
</evidence>
<dbReference type="GO" id="GO:0016803">
    <property type="term" value="F:ether hydrolase activity"/>
    <property type="evidence" value="ECO:0007669"/>
    <property type="project" value="TreeGrafter"/>
</dbReference>
<dbReference type="Pfam" id="PF20741">
    <property type="entry name" value="GKRP-like_C"/>
    <property type="match status" value="1"/>
</dbReference>
<evidence type="ECO:0000256" key="11">
    <source>
        <dbReference type="ARBA" id="ARBA00084049"/>
    </source>
</evidence>
<evidence type="ECO:0000256" key="6">
    <source>
        <dbReference type="ARBA" id="ARBA00060672"/>
    </source>
</evidence>
<keyword evidence="3 12" id="KW-0119">Carbohydrate metabolism</keyword>
<gene>
    <name evidence="12 14" type="primary">murQ</name>
    <name evidence="14" type="ORF">LKACC12383_01014</name>
</gene>
<comment type="caution">
    <text evidence="14">The sequence shown here is derived from an EMBL/GenBank/DDBJ whole genome shotgun (WGS) entry which is preliminary data.</text>
</comment>
<dbReference type="PROSITE" id="PS01272">
    <property type="entry name" value="GCKR"/>
    <property type="match status" value="1"/>
</dbReference>
<keyword evidence="2 12" id="KW-0456">Lyase</keyword>
<comment type="subunit">
    <text evidence="1 12">Homodimer.</text>
</comment>
<dbReference type="GO" id="GO:0097367">
    <property type="term" value="F:carbohydrate derivative binding"/>
    <property type="evidence" value="ECO:0007669"/>
    <property type="project" value="InterPro"/>
</dbReference>
<dbReference type="NCBIfam" id="TIGR00274">
    <property type="entry name" value="N-acetylmuramic acid 6-phosphate etherase"/>
    <property type="match status" value="1"/>
</dbReference>
<dbReference type="Proteomes" id="UP000196649">
    <property type="component" value="Unassembled WGS sequence"/>
</dbReference>
<dbReference type="InterPro" id="IPR040190">
    <property type="entry name" value="MURQ/GCKR"/>
</dbReference>
<evidence type="ECO:0000256" key="9">
    <source>
        <dbReference type="ARBA" id="ARBA00070061"/>
    </source>
</evidence>
<evidence type="ECO:0000256" key="2">
    <source>
        <dbReference type="ARBA" id="ARBA00023239"/>
    </source>
</evidence>
<evidence type="ECO:0000256" key="1">
    <source>
        <dbReference type="ARBA" id="ARBA00011738"/>
    </source>
</evidence>
<evidence type="ECO:0000256" key="4">
    <source>
        <dbReference type="ARBA" id="ARBA00051747"/>
    </source>
</evidence>